<organism evidence="1 2">
    <name type="scientific">Gossypium arboreum</name>
    <name type="common">Tree cotton</name>
    <name type="synonym">Gossypium nanking</name>
    <dbReference type="NCBI Taxonomy" id="29729"/>
    <lineage>
        <taxon>Eukaryota</taxon>
        <taxon>Viridiplantae</taxon>
        <taxon>Streptophyta</taxon>
        <taxon>Embryophyta</taxon>
        <taxon>Tracheophyta</taxon>
        <taxon>Spermatophyta</taxon>
        <taxon>Magnoliopsida</taxon>
        <taxon>eudicotyledons</taxon>
        <taxon>Gunneridae</taxon>
        <taxon>Pentapetalae</taxon>
        <taxon>rosids</taxon>
        <taxon>malvids</taxon>
        <taxon>Malvales</taxon>
        <taxon>Malvaceae</taxon>
        <taxon>Malvoideae</taxon>
        <taxon>Gossypium</taxon>
    </lineage>
</organism>
<reference evidence="1 2" key="1">
    <citation type="submission" date="2023-03" db="EMBL/GenBank/DDBJ databases">
        <title>WGS of Gossypium arboreum.</title>
        <authorList>
            <person name="Yu D."/>
        </authorList>
    </citation>
    <scope>NUCLEOTIDE SEQUENCE [LARGE SCALE GENOMIC DNA]</scope>
    <source>
        <tissue evidence="1">Leaf</tissue>
    </source>
</reference>
<keyword evidence="2" id="KW-1185">Reference proteome</keyword>
<protein>
    <recommendedName>
        <fullName evidence="3">Secreted protein</fullName>
    </recommendedName>
</protein>
<proteinExistence type="predicted"/>
<sequence>MSPAAFIQQMALAKKIFHLLAILTTPFLHHQQSQSGFLLHLPFGARSLWFSASPTRTLSEGMMVVFFFGATARTCDICNHSLMSKVD</sequence>
<name>A0ABR0QGY5_GOSAR</name>
<evidence type="ECO:0000313" key="1">
    <source>
        <dbReference type="EMBL" id="KAK5838277.1"/>
    </source>
</evidence>
<dbReference type="Proteomes" id="UP001358586">
    <property type="component" value="Chromosome 3"/>
</dbReference>
<evidence type="ECO:0008006" key="3">
    <source>
        <dbReference type="Google" id="ProtNLM"/>
    </source>
</evidence>
<dbReference type="EMBL" id="JARKNE010000003">
    <property type="protein sequence ID" value="KAK5838277.1"/>
    <property type="molecule type" value="Genomic_DNA"/>
</dbReference>
<comment type="caution">
    <text evidence="1">The sequence shown here is derived from an EMBL/GenBank/DDBJ whole genome shotgun (WGS) entry which is preliminary data.</text>
</comment>
<accession>A0ABR0QGY5</accession>
<evidence type="ECO:0000313" key="2">
    <source>
        <dbReference type="Proteomes" id="UP001358586"/>
    </source>
</evidence>
<gene>
    <name evidence="1" type="ORF">PVK06_007005</name>
</gene>